<evidence type="ECO:0000313" key="1">
    <source>
        <dbReference type="EMBL" id="SVB45976.1"/>
    </source>
</evidence>
<dbReference type="SUPFAM" id="SSF49313">
    <property type="entry name" value="Cadherin-like"/>
    <property type="match status" value="1"/>
</dbReference>
<evidence type="ECO:0008006" key="2">
    <source>
        <dbReference type="Google" id="ProtNLM"/>
    </source>
</evidence>
<reference evidence="1" key="1">
    <citation type="submission" date="2018-05" db="EMBL/GenBank/DDBJ databases">
        <authorList>
            <person name="Lanie J.A."/>
            <person name="Ng W.-L."/>
            <person name="Kazmierczak K.M."/>
            <person name="Andrzejewski T.M."/>
            <person name="Davidsen T.M."/>
            <person name="Wayne K.J."/>
            <person name="Tettelin H."/>
            <person name="Glass J.I."/>
            <person name="Rusch D."/>
            <person name="Podicherti R."/>
            <person name="Tsui H.-C.T."/>
            <person name="Winkler M.E."/>
        </authorList>
    </citation>
    <scope>NUCLEOTIDE SEQUENCE</scope>
</reference>
<dbReference type="GO" id="GO:0005509">
    <property type="term" value="F:calcium ion binding"/>
    <property type="evidence" value="ECO:0007669"/>
    <property type="project" value="InterPro"/>
</dbReference>
<dbReference type="GO" id="GO:0016020">
    <property type="term" value="C:membrane"/>
    <property type="evidence" value="ECO:0007669"/>
    <property type="project" value="InterPro"/>
</dbReference>
<feature type="non-terminal residue" evidence="1">
    <location>
        <position position="1"/>
    </location>
</feature>
<proteinExistence type="predicted"/>
<dbReference type="Gene3D" id="2.60.40.10">
    <property type="entry name" value="Immunoglobulins"/>
    <property type="match status" value="1"/>
</dbReference>
<organism evidence="1">
    <name type="scientific">marine metagenome</name>
    <dbReference type="NCBI Taxonomy" id="408172"/>
    <lineage>
        <taxon>unclassified sequences</taxon>
        <taxon>metagenomes</taxon>
        <taxon>ecological metagenomes</taxon>
    </lineage>
</organism>
<feature type="non-terminal residue" evidence="1">
    <location>
        <position position="572"/>
    </location>
</feature>
<dbReference type="AlphaFoldDB" id="A0A382E5A9"/>
<accession>A0A382E5A9</accession>
<gene>
    <name evidence="1" type="ORF">METZ01_LOCUS198830</name>
</gene>
<dbReference type="InterPro" id="IPR013783">
    <property type="entry name" value="Ig-like_fold"/>
</dbReference>
<protein>
    <recommendedName>
        <fullName evidence="2">Fibronectin type-III domain-containing protein</fullName>
    </recommendedName>
</protein>
<sequence length="572" mass="62718">LPGGEENNGTTYVAINAMDLAGNLLLAANIFDGDTLVVDNSAPACTLTYVNVNKPWLTNEGKGQDLIQVIARMSEKFDPFPYPQLNVEYADSTNDSFLNLEGAISSSGDSIFTWTITLPDSIKNSGNMNISLNAKDRAQNLIERYFGQADFIVDNTPPDSFATGIATPYGFNPKTGWINGITDSIGVLVPIPTTGSDQSIFFNSQGGLHVEFNNKNRDGLWTEIPNVQQPFADSIQVGGQNRNFWRSMDEIEAIYVPGTGIAQGDTIFIRAAISDRVGNKIYGDSSVTVFVYDRYPPTVSNINGGNVLEVDTLKSEDRLTAAWTGSTDTTVAGIPGSGILNYDYKINMHDSLGEYMDTLIDWTSTGLTESMDTTLGLRHNRMYSVNIRAVDVAGNVSTTVISDTLYRLSSAPVITTIDSTIIWEDSLYTDSVQLTDLDLSTVLGDTFSYIISWENSLLPPSGDAIEIADTNGVISWTPAATDTGKFQLKVLVTDMWGLKDSLVYPITIKPVNDRPIFSQLLPDTFFVEDQTDSFKINLTHYIYDEDNNDTTEITWSAVIKDTTNRPGYPRTS</sequence>
<dbReference type="EMBL" id="UINC01042824">
    <property type="protein sequence ID" value="SVB45976.1"/>
    <property type="molecule type" value="Genomic_DNA"/>
</dbReference>
<name>A0A382E5A9_9ZZZZ</name>
<dbReference type="InterPro" id="IPR015919">
    <property type="entry name" value="Cadherin-like_sf"/>
</dbReference>